<comment type="similarity">
    <text evidence="3">Belongs to the ZP domain family. ZPC subfamily.</text>
</comment>
<evidence type="ECO:0000256" key="12">
    <source>
        <dbReference type="ARBA" id="ARBA00023136"/>
    </source>
</evidence>
<keyword evidence="14" id="KW-0325">Glycoprotein</keyword>
<dbReference type="Pfam" id="PF23344">
    <property type="entry name" value="ZP-N"/>
    <property type="match status" value="1"/>
</dbReference>
<dbReference type="InterPro" id="IPR055355">
    <property type="entry name" value="ZP-C"/>
</dbReference>
<keyword evidence="13" id="KW-1015">Disulfide bond</keyword>
<dbReference type="Proteomes" id="UP000694890">
    <property type="component" value="Linkage group LG15"/>
</dbReference>
<dbReference type="Gene3D" id="2.60.40.4100">
    <property type="entry name" value="Zona pellucida, ZP-C domain"/>
    <property type="match status" value="1"/>
</dbReference>
<dbReference type="InterPro" id="IPR042235">
    <property type="entry name" value="ZP-C_dom"/>
</dbReference>
<dbReference type="InterPro" id="IPR055356">
    <property type="entry name" value="ZP-N"/>
</dbReference>
<evidence type="ECO:0000256" key="14">
    <source>
        <dbReference type="ARBA" id="ARBA00023180"/>
    </source>
</evidence>
<organism evidence="18 19">
    <name type="scientific">Lates calcarifer</name>
    <name type="common">Barramundi</name>
    <name type="synonym">Holocentrus calcarifer</name>
    <dbReference type="NCBI Taxonomy" id="8187"/>
    <lineage>
        <taxon>Eukaryota</taxon>
        <taxon>Metazoa</taxon>
        <taxon>Chordata</taxon>
        <taxon>Craniata</taxon>
        <taxon>Vertebrata</taxon>
        <taxon>Euteleostomi</taxon>
        <taxon>Actinopterygii</taxon>
        <taxon>Neopterygii</taxon>
        <taxon>Teleostei</taxon>
        <taxon>Neoteleostei</taxon>
        <taxon>Acanthomorphata</taxon>
        <taxon>Carangaria</taxon>
        <taxon>Carangaria incertae sedis</taxon>
        <taxon>Centropomidae</taxon>
        <taxon>Lates</taxon>
    </lineage>
</organism>
<keyword evidence="12" id="KW-0472">Membrane</keyword>
<accession>A0AAJ7PQX3</accession>
<keyword evidence="5" id="KW-1003">Cell membrane</keyword>
<dbReference type="PANTHER" id="PTHR11576">
    <property type="entry name" value="ZONA PELLUCIDA SPERM-BINDING PROTEIN 3"/>
    <property type="match status" value="1"/>
</dbReference>
<evidence type="ECO:0000256" key="7">
    <source>
        <dbReference type="ARBA" id="ARBA00022530"/>
    </source>
</evidence>
<reference evidence="19" key="1">
    <citation type="submission" date="2025-08" db="UniProtKB">
        <authorList>
            <consortium name="RefSeq"/>
        </authorList>
    </citation>
    <scope>IDENTIFICATION</scope>
    <source>
        <tissue evidence="19">Brain</tissue>
    </source>
</reference>
<dbReference type="GeneID" id="108886102"/>
<feature type="region of interest" description="Disordered" evidence="16">
    <location>
        <begin position="617"/>
        <end position="649"/>
    </location>
</feature>
<dbReference type="Gene3D" id="2.60.40.3210">
    <property type="entry name" value="Zona pellucida, ZP-N domain"/>
    <property type="match status" value="1"/>
</dbReference>
<feature type="region of interest" description="Disordered" evidence="16">
    <location>
        <begin position="759"/>
        <end position="784"/>
    </location>
</feature>
<dbReference type="PROSITE" id="PS51034">
    <property type="entry name" value="ZP_2"/>
    <property type="match status" value="1"/>
</dbReference>
<dbReference type="FunFam" id="2.60.40.3210:FF:000001">
    <property type="entry name" value="Zona pellucida sperm-binding protein 3"/>
    <property type="match status" value="1"/>
</dbReference>
<name>A0AAJ7PQX3_LATCA</name>
<dbReference type="InterPro" id="IPR001507">
    <property type="entry name" value="ZP_dom"/>
</dbReference>
<feature type="domain" description="ZP" evidence="17">
    <location>
        <begin position="130"/>
        <end position="378"/>
    </location>
</feature>
<evidence type="ECO:0000256" key="16">
    <source>
        <dbReference type="SAM" id="MobiDB-lite"/>
    </source>
</evidence>
<comment type="subcellular location">
    <subcellularLocation>
        <location evidence="1">Cell membrane</location>
        <topology evidence="1">Single-pass type I membrane protein</topology>
    </subcellularLocation>
    <subcellularLocation>
        <location evidence="2">Secreted</location>
        <location evidence="2">Extracellular space</location>
        <location evidence="2">Extracellular matrix</location>
    </subcellularLocation>
</comment>
<evidence type="ECO:0000256" key="2">
    <source>
        <dbReference type="ARBA" id="ARBA00004498"/>
    </source>
</evidence>
<dbReference type="GO" id="GO:0035803">
    <property type="term" value="P:egg coat formation"/>
    <property type="evidence" value="ECO:0007669"/>
    <property type="project" value="TreeGrafter"/>
</dbReference>
<evidence type="ECO:0000256" key="11">
    <source>
        <dbReference type="ARBA" id="ARBA00022989"/>
    </source>
</evidence>
<feature type="compositionally biased region" description="Polar residues" evidence="16">
    <location>
        <begin position="548"/>
        <end position="573"/>
    </location>
</feature>
<dbReference type="GO" id="GO:0032190">
    <property type="term" value="F:acrosin binding"/>
    <property type="evidence" value="ECO:0007669"/>
    <property type="project" value="TreeGrafter"/>
</dbReference>
<evidence type="ECO:0000256" key="5">
    <source>
        <dbReference type="ARBA" id="ARBA00022475"/>
    </source>
</evidence>
<evidence type="ECO:0000256" key="3">
    <source>
        <dbReference type="ARBA" id="ARBA00006735"/>
    </source>
</evidence>
<feature type="compositionally biased region" description="Basic and acidic residues" evidence="16">
    <location>
        <begin position="465"/>
        <end position="476"/>
    </location>
</feature>
<evidence type="ECO:0000313" key="19">
    <source>
        <dbReference type="RefSeq" id="XP_018536265.1"/>
    </source>
</evidence>
<gene>
    <name evidence="19" type="primary">LOC108886102</name>
</gene>
<keyword evidence="7" id="KW-0272">Extracellular matrix</keyword>
<evidence type="ECO:0000256" key="4">
    <source>
        <dbReference type="ARBA" id="ARBA00017980"/>
    </source>
</evidence>
<dbReference type="Pfam" id="PF00100">
    <property type="entry name" value="Zona_pellucida"/>
    <property type="match status" value="1"/>
</dbReference>
<dbReference type="KEGG" id="lcf:108886102"/>
<feature type="region of interest" description="Disordered" evidence="16">
    <location>
        <begin position="457"/>
        <end position="583"/>
    </location>
</feature>
<keyword evidence="10" id="KW-0732">Signal</keyword>
<dbReference type="PANTHER" id="PTHR11576:SF15">
    <property type="entry name" value="ZONA PELLUCIDA SPERM-BINDING PROTEIN 3-LIKE"/>
    <property type="match status" value="1"/>
</dbReference>
<feature type="compositionally biased region" description="Polar residues" evidence="16">
    <location>
        <begin position="764"/>
        <end position="775"/>
    </location>
</feature>
<dbReference type="SMART" id="SM00241">
    <property type="entry name" value="ZP"/>
    <property type="match status" value="1"/>
</dbReference>
<keyword evidence="8" id="KW-0165">Cleavage on pair of basic residues</keyword>
<dbReference type="AlphaFoldDB" id="A0AAJ7PQX3"/>
<proteinExistence type="inferred from homology"/>
<dbReference type="GO" id="GO:0031012">
    <property type="term" value="C:extracellular matrix"/>
    <property type="evidence" value="ECO:0007669"/>
    <property type="project" value="TreeGrafter"/>
</dbReference>
<keyword evidence="9" id="KW-0812">Transmembrane</keyword>
<evidence type="ECO:0000256" key="13">
    <source>
        <dbReference type="ARBA" id="ARBA00023157"/>
    </source>
</evidence>
<dbReference type="FunFam" id="2.60.40.4100:FF:000002">
    <property type="entry name" value="Zona pellucida sperm-binding protein 3"/>
    <property type="match status" value="1"/>
</dbReference>
<feature type="compositionally biased region" description="Basic and acidic residues" evidence="16">
    <location>
        <begin position="534"/>
        <end position="547"/>
    </location>
</feature>
<evidence type="ECO:0000256" key="9">
    <source>
        <dbReference type="ARBA" id="ARBA00022692"/>
    </source>
</evidence>
<evidence type="ECO:0000256" key="1">
    <source>
        <dbReference type="ARBA" id="ARBA00004251"/>
    </source>
</evidence>
<evidence type="ECO:0000259" key="17">
    <source>
        <dbReference type="PROSITE" id="PS51034"/>
    </source>
</evidence>
<sequence>MTLRSAQTRSCTGLHLDSSPAPAAPVVQIMPLFALLLWTLFGGTLGGPVRRETWSVGVKSESTKEGGDARASFYHLPVFQHAPGPLVAQDLFRPVPLKRPLPTELTALLLPPTGQHQIVQETAARAVEVWCGYDKISVRVDRLQLRAWTVPSLFRLGSCEVSRVSPRFLYFHYRLTECGGESQVFGGQLVYTYSLCYTPPPQGYIIRVIPLSLPIQCHYNRFHYSYQVGFRPQVQHTTFMKNIRSKLRFSLNVCNAQWEPLPPGHWFFLGEPVYFVAQTGPLLAGEKLYVDSCYATSSRDPNSTPRVDIITNYGCMMDSRREHSSSWFLSGGGSELRFSVDAFLFTEVSQVLYLHCSMSVGFTTSSTSKSCNYNQAASRWEELEAPPSICSCCDSICSDIQDSIKNTVSSPGWFIGQKVDDKPRMRVISFQAEEGREWIDEEEKRDGRMDEHLQKVQTFPQEMEFGSKEEKEEAAPEKTSVVPAEKKEWRHSTAVSQQGGGEKEDETEEVAVEKADRQLKGSASDGISMSEQTRPGENEKVEDREEVSSTTNGSVSGLPSDSSDTNTSRDGSATTTITTTNSNFGIYYNTNNHGSAENFSTAVNPTITLCPNGDEMSCSATDSAVKRERGSNSARHGTEHGTDPPGFLDVRNSGKSRLEFDELDPLRSELFKSVNKSVDTKSDRIPDSVSSIGVDGGNDVLHSLQIRGLESDQSAQPAGLWDSVFVKGLLSESGFDSGIEEGEALHLSQFTGAVKTKEGEFSGTIKSPHSISSGPVGSEQMHHNSLRPSAVVTVTTTLQGSESSHMVPGWGMQSLEFVMEQPWFVVGGA</sequence>
<dbReference type="GO" id="GO:0007339">
    <property type="term" value="P:binding of sperm to zona pellucida"/>
    <property type="evidence" value="ECO:0007669"/>
    <property type="project" value="TreeGrafter"/>
</dbReference>
<evidence type="ECO:0000256" key="10">
    <source>
        <dbReference type="ARBA" id="ARBA00022729"/>
    </source>
</evidence>
<dbReference type="RefSeq" id="XP_018536265.1">
    <property type="nucleotide sequence ID" value="XM_018680749.2"/>
</dbReference>
<dbReference type="GO" id="GO:0005886">
    <property type="term" value="C:plasma membrane"/>
    <property type="evidence" value="ECO:0007669"/>
    <property type="project" value="UniProtKB-SubCell"/>
</dbReference>
<feature type="compositionally biased region" description="Basic and acidic residues" evidence="16">
    <location>
        <begin position="624"/>
        <end position="642"/>
    </location>
</feature>
<evidence type="ECO:0000256" key="8">
    <source>
        <dbReference type="ARBA" id="ARBA00022685"/>
    </source>
</evidence>
<keyword evidence="11" id="KW-1133">Transmembrane helix</keyword>
<dbReference type="GO" id="GO:2000344">
    <property type="term" value="P:positive regulation of acrosome reaction"/>
    <property type="evidence" value="ECO:0007669"/>
    <property type="project" value="TreeGrafter"/>
</dbReference>
<protein>
    <recommendedName>
        <fullName evidence="4">Zona pellucida sperm-binding protein 3</fullName>
    </recommendedName>
    <alternativeName>
        <fullName evidence="15">Zona pellucida glycoprotein 3</fullName>
    </alternativeName>
</protein>
<evidence type="ECO:0000313" key="18">
    <source>
        <dbReference type="Proteomes" id="UP000694890"/>
    </source>
</evidence>
<keyword evidence="6" id="KW-0964">Secreted</keyword>
<evidence type="ECO:0000256" key="15">
    <source>
        <dbReference type="ARBA" id="ARBA00030824"/>
    </source>
</evidence>
<evidence type="ECO:0000256" key="6">
    <source>
        <dbReference type="ARBA" id="ARBA00022525"/>
    </source>
</evidence>